<organism evidence="1 2">
    <name type="scientific">Pseudomonas arsenicoxydans</name>
    <dbReference type="NCBI Taxonomy" id="702115"/>
    <lineage>
        <taxon>Bacteria</taxon>
        <taxon>Pseudomonadati</taxon>
        <taxon>Pseudomonadota</taxon>
        <taxon>Gammaproteobacteria</taxon>
        <taxon>Pseudomonadales</taxon>
        <taxon>Pseudomonadaceae</taxon>
        <taxon>Pseudomonas</taxon>
    </lineage>
</organism>
<accession>A0A4P6GKU2</accession>
<keyword evidence="2" id="KW-1185">Reference proteome</keyword>
<dbReference type="Pfam" id="PF05621">
    <property type="entry name" value="TniB"/>
    <property type="match status" value="1"/>
</dbReference>
<name>A0A4P6GKU2_9PSED</name>
<dbReference type="AlphaFoldDB" id="A0A4P6GKU2"/>
<proteinExistence type="predicted"/>
<protein>
    <submittedName>
        <fullName evidence="1">Transposase</fullName>
    </submittedName>
</protein>
<reference evidence="1 2" key="1">
    <citation type="submission" date="2017-11" db="EMBL/GenBank/DDBJ databases">
        <title>Genome sequence of Pseudomonas arsenicoxydans ACM1.</title>
        <authorList>
            <person name="Nascimento F.X."/>
        </authorList>
    </citation>
    <scope>NUCLEOTIDE SEQUENCE [LARGE SCALE GENOMIC DNA]</scope>
    <source>
        <strain evidence="1 2">ACM1</strain>
    </source>
</reference>
<dbReference type="InterPro" id="IPR008868">
    <property type="entry name" value="TniB"/>
</dbReference>
<evidence type="ECO:0000313" key="2">
    <source>
        <dbReference type="Proteomes" id="UP000291121"/>
    </source>
</evidence>
<gene>
    <name evidence="1" type="ORF">CUN61_20305</name>
</gene>
<dbReference type="Proteomes" id="UP000291121">
    <property type="component" value="Chromosome"/>
</dbReference>
<dbReference type="EMBL" id="CP024767">
    <property type="protein sequence ID" value="QAY86171.1"/>
    <property type="molecule type" value="Genomic_DNA"/>
</dbReference>
<dbReference type="InterPro" id="IPR027417">
    <property type="entry name" value="P-loop_NTPase"/>
</dbReference>
<dbReference type="Gene3D" id="3.40.50.300">
    <property type="entry name" value="P-loop containing nucleotide triphosphate hydrolases"/>
    <property type="match status" value="1"/>
</dbReference>
<dbReference type="SUPFAM" id="SSF52540">
    <property type="entry name" value="P-loop containing nucleoside triphosphate hydrolases"/>
    <property type="match status" value="1"/>
</dbReference>
<evidence type="ECO:0000313" key="1">
    <source>
        <dbReference type="EMBL" id="QAY86171.1"/>
    </source>
</evidence>
<sequence>MTNTPTDMSHVRQSRQHLLSLPMDKRLMICLQDVFIEYPKSQAILSAMHYMLRAENKVQAPCMLVWGSGGYGKTSIINKIKEVNKNEEHKLVFMSFRQNPNNYNFRELLLEAFGMEVTKKFSGYNASKEFAHTVERNNIKGIVIDEIHDAVTLSTMQQKINLSLLKNLSGDQYNLCVFAFGVDKASKALRLDPQLERRYLQWPLEKWKLDEEFRAFVAAYERTLPLKQPSHLHSKELVTAILKQANGVMDNVVKIIQVCAAEAVSSGTEKITIELITNAPLLAAKYGVSLLRQIK</sequence>